<dbReference type="RefSeq" id="WP_072719394.1">
    <property type="nucleotide sequence ID" value="NZ_LN889801.1"/>
</dbReference>
<dbReference type="STRING" id="671072.PL9214490234"/>
<protein>
    <recommendedName>
        <fullName evidence="1">DUF4347 domain-containing protein</fullName>
    </recommendedName>
</protein>
<reference evidence="3" key="1">
    <citation type="submission" date="2015-10" db="EMBL/GenBank/DDBJ databases">
        <authorList>
            <person name="Regsiter A."/>
            <person name="william w."/>
        </authorList>
    </citation>
    <scope>NUCLEOTIDE SEQUENCE [LARGE SCALE GENOMIC DNA]</scope>
</reference>
<organism evidence="2 3">
    <name type="scientific">Planktothrix tepida PCC 9214</name>
    <dbReference type="NCBI Taxonomy" id="671072"/>
    <lineage>
        <taxon>Bacteria</taxon>
        <taxon>Bacillati</taxon>
        <taxon>Cyanobacteriota</taxon>
        <taxon>Cyanophyceae</taxon>
        <taxon>Oscillatoriophycideae</taxon>
        <taxon>Oscillatoriales</taxon>
        <taxon>Microcoleaceae</taxon>
        <taxon>Planktothrix</taxon>
    </lineage>
</organism>
<dbReference type="OrthoDB" id="436488at2"/>
<proteinExistence type="predicted"/>
<keyword evidence="3" id="KW-1185">Reference proteome</keyword>
<evidence type="ECO:0000313" key="2">
    <source>
        <dbReference type="EMBL" id="CUR32687.1"/>
    </source>
</evidence>
<accession>A0A1J1LJK6</accession>
<dbReference type="InterPro" id="IPR025592">
    <property type="entry name" value="DUF4347"/>
</dbReference>
<evidence type="ECO:0000259" key="1">
    <source>
        <dbReference type="Pfam" id="PF14252"/>
    </source>
</evidence>
<feature type="domain" description="DUF4347" evidence="1">
    <location>
        <begin position="28"/>
        <end position="177"/>
    </location>
</feature>
<dbReference type="EMBL" id="CZDF01000154">
    <property type="protein sequence ID" value="CUR32687.1"/>
    <property type="molecule type" value="Genomic_DNA"/>
</dbReference>
<dbReference type="AlphaFoldDB" id="A0A1J1LJK6"/>
<dbReference type="Proteomes" id="UP000184315">
    <property type="component" value="Unassembled WGS sequence"/>
</dbReference>
<sequence>MFRLPDSNLNSRLAFFPVGSAETTSSEIAFFAADVPNLPILLNGLMPGVEAIILEANGTELQQIADILKTKQYRAVHIFSHGKAGEMGLGKTTLTQDNIYNDASIIREWKQGLTPRSEILLYGSNIAKSSNVLITILSELTEANITVSNNFNTNSSLEGDLGLKVHTESIKPPLAIQLFAFQSPLLPLSIA</sequence>
<gene>
    <name evidence="2" type="ORF">PL9214490234</name>
</gene>
<evidence type="ECO:0000313" key="3">
    <source>
        <dbReference type="Proteomes" id="UP000184315"/>
    </source>
</evidence>
<name>A0A1J1LJK6_9CYAN</name>
<dbReference type="Pfam" id="PF14252">
    <property type="entry name" value="DUF4347"/>
    <property type="match status" value="1"/>
</dbReference>